<dbReference type="PANTHER" id="PTHR12389:SF0">
    <property type="entry name" value="E3 UBIQUITIN-PROTEIN LIGASE LISTERIN"/>
    <property type="match status" value="1"/>
</dbReference>
<organism evidence="4 5">
    <name type="scientific">Quercus suber</name>
    <name type="common">Cork oak</name>
    <dbReference type="NCBI Taxonomy" id="58331"/>
    <lineage>
        <taxon>Eukaryota</taxon>
        <taxon>Viridiplantae</taxon>
        <taxon>Streptophyta</taxon>
        <taxon>Embryophyta</taxon>
        <taxon>Tracheophyta</taxon>
        <taxon>Spermatophyta</taxon>
        <taxon>Magnoliopsida</taxon>
        <taxon>eudicotyledons</taxon>
        <taxon>Gunneridae</taxon>
        <taxon>Pentapetalae</taxon>
        <taxon>rosids</taxon>
        <taxon>fabids</taxon>
        <taxon>Fagales</taxon>
        <taxon>Fagaceae</taxon>
        <taxon>Quercus</taxon>
    </lineage>
</organism>
<comment type="function">
    <text evidence="1">E3 ubiquitin-protein ligase. Component of the ribosome quality control complex (RQC), a ribosome-associated complex that mediates ubiquitination and extraction of incompletely synthesized nascent chains for proteasomal degradation.</text>
</comment>
<reference evidence="4 5" key="1">
    <citation type="journal article" date="2018" name="Sci. Data">
        <title>The draft genome sequence of cork oak.</title>
        <authorList>
            <person name="Ramos A.M."/>
            <person name="Usie A."/>
            <person name="Barbosa P."/>
            <person name="Barros P.M."/>
            <person name="Capote T."/>
            <person name="Chaves I."/>
            <person name="Simoes F."/>
            <person name="Abreu I."/>
            <person name="Carrasquinho I."/>
            <person name="Faro C."/>
            <person name="Guimaraes J.B."/>
            <person name="Mendonca D."/>
            <person name="Nobrega F."/>
            <person name="Rodrigues L."/>
            <person name="Saibo N.J.M."/>
            <person name="Varela M.C."/>
            <person name="Egas C."/>
            <person name="Matos J."/>
            <person name="Miguel C.M."/>
            <person name="Oliveira M.M."/>
            <person name="Ricardo C.P."/>
            <person name="Goncalves S."/>
        </authorList>
    </citation>
    <scope>NUCLEOTIDE SEQUENCE [LARGE SCALE GENOMIC DNA]</scope>
    <source>
        <strain evidence="5">cv. HL8</strain>
    </source>
</reference>
<comment type="catalytic activity">
    <reaction evidence="1">
        <text>S-ubiquitinyl-[E2 ubiquitin-conjugating enzyme]-L-cysteine + [acceptor protein]-L-lysine = [E2 ubiquitin-conjugating enzyme]-L-cysteine + N(6)-ubiquitinyl-[acceptor protein]-L-lysine.</text>
        <dbReference type="EC" id="2.3.2.27"/>
    </reaction>
</comment>
<dbReference type="InterPro" id="IPR039795">
    <property type="entry name" value="LTN1/Rkr1"/>
</dbReference>
<keyword evidence="1" id="KW-0833">Ubl conjugation pathway</keyword>
<evidence type="ECO:0000313" key="4">
    <source>
        <dbReference type="EMBL" id="KAK7842227.1"/>
    </source>
</evidence>
<comment type="similarity">
    <text evidence="1">Belongs to the LTN1 family.</text>
</comment>
<evidence type="ECO:0000256" key="2">
    <source>
        <dbReference type="SAM" id="MobiDB-lite"/>
    </source>
</evidence>
<dbReference type="AlphaFoldDB" id="A0AAW0KSS9"/>
<keyword evidence="1" id="KW-0863">Zinc-finger</keyword>
<keyword evidence="1" id="KW-0808">Transferase</keyword>
<feature type="region of interest" description="Disordered" evidence="2">
    <location>
        <begin position="1"/>
        <end position="21"/>
    </location>
</feature>
<feature type="compositionally biased region" description="Basic and acidic residues" evidence="2">
    <location>
        <begin position="1"/>
        <end position="10"/>
    </location>
</feature>
<dbReference type="GO" id="GO:0072344">
    <property type="term" value="P:rescue of stalled ribosome"/>
    <property type="evidence" value="ECO:0007669"/>
    <property type="project" value="UniProtKB-UniRule"/>
</dbReference>
<accession>A0AAW0KSS9</accession>
<dbReference type="EC" id="2.3.2.27" evidence="1"/>
<protein>
    <recommendedName>
        <fullName evidence="1">E3 ubiquitin-protein ligase listerin</fullName>
        <ecNumber evidence="1">2.3.2.27</ecNumber>
    </recommendedName>
    <alternativeName>
        <fullName evidence="1">RING-type E3 ubiquitin transferase listerin</fullName>
    </alternativeName>
</protein>
<dbReference type="GO" id="GO:0043023">
    <property type="term" value="F:ribosomal large subunit binding"/>
    <property type="evidence" value="ECO:0007669"/>
    <property type="project" value="TreeGrafter"/>
</dbReference>
<dbReference type="PANTHER" id="PTHR12389">
    <property type="entry name" value="ZINC FINGER PROTEIN 294"/>
    <property type="match status" value="1"/>
</dbReference>
<proteinExistence type="inferred from homology"/>
<keyword evidence="5" id="KW-1185">Reference proteome</keyword>
<evidence type="ECO:0000259" key="3">
    <source>
        <dbReference type="Pfam" id="PF22958"/>
    </source>
</evidence>
<gene>
    <name evidence="4" type="ORF">CFP56_014172</name>
</gene>
<dbReference type="Proteomes" id="UP000237347">
    <property type="component" value="Unassembled WGS sequence"/>
</dbReference>
<feature type="domain" description="E3 ubiquitin-protein ligase listerin N-terminal" evidence="3">
    <location>
        <begin position="60"/>
        <end position="136"/>
    </location>
</feature>
<evidence type="ECO:0000313" key="5">
    <source>
        <dbReference type="Proteomes" id="UP000237347"/>
    </source>
</evidence>
<dbReference type="GO" id="GO:0008270">
    <property type="term" value="F:zinc ion binding"/>
    <property type="evidence" value="ECO:0007669"/>
    <property type="project" value="UniProtKB-KW"/>
</dbReference>
<comment type="subunit">
    <text evidence="1">Component of the ribosome quality control complex (RQC).</text>
</comment>
<comment type="caution">
    <text evidence="4">The sequence shown here is derived from an EMBL/GenBank/DDBJ whole genome shotgun (WGS) entry which is preliminary data.</text>
</comment>
<keyword evidence="1" id="KW-0862">Zinc</keyword>
<sequence length="159" mass="17463">MGRQKGEGGKGKARPSSSSLAASLLPTGSTATVGFGGYVGSSRLDSSSLATEDSVPFLDIDGEVAQHLKRLGRKDSTTKLKALASLSVLLKQKSGKDIVPIIPQWAFEYKRLLQDYNREVRRVTHDTMTNLVIAVGFEPILIQTHDFWFLLFVMHCLEI</sequence>
<dbReference type="Pfam" id="PF22958">
    <property type="entry name" value="Ltn1_1st"/>
    <property type="match status" value="1"/>
</dbReference>
<dbReference type="GO" id="GO:1990116">
    <property type="term" value="P:ribosome-associated ubiquitin-dependent protein catabolic process"/>
    <property type="evidence" value="ECO:0007669"/>
    <property type="project" value="UniProtKB-UniRule"/>
</dbReference>
<dbReference type="GO" id="GO:1990112">
    <property type="term" value="C:RQC complex"/>
    <property type="evidence" value="ECO:0007669"/>
    <property type="project" value="UniProtKB-UniRule"/>
</dbReference>
<dbReference type="GO" id="GO:0061630">
    <property type="term" value="F:ubiquitin protein ligase activity"/>
    <property type="evidence" value="ECO:0007669"/>
    <property type="project" value="UniProtKB-UniRule"/>
</dbReference>
<dbReference type="InterPro" id="IPR054476">
    <property type="entry name" value="Ltn1_N"/>
</dbReference>
<dbReference type="EMBL" id="PKMF04000224">
    <property type="protein sequence ID" value="KAK7842227.1"/>
    <property type="molecule type" value="Genomic_DNA"/>
</dbReference>
<comment type="pathway">
    <text evidence="1">Protein modification; protein ubiquitination.</text>
</comment>
<keyword evidence="1" id="KW-0479">Metal-binding</keyword>
<evidence type="ECO:0000256" key="1">
    <source>
        <dbReference type="RuleBase" id="RU367090"/>
    </source>
</evidence>
<name>A0AAW0KSS9_QUESU</name>
<dbReference type="GO" id="GO:0005829">
    <property type="term" value="C:cytosol"/>
    <property type="evidence" value="ECO:0007669"/>
    <property type="project" value="UniProtKB-UniRule"/>
</dbReference>